<reference evidence="4" key="1">
    <citation type="submission" date="2020-10" db="EMBL/GenBank/DDBJ databases">
        <title>Unveiling of a novel bifunctional photoreceptor, Dualchrome1, isolated from a cosmopolitan green alga.</title>
        <authorList>
            <person name="Suzuki S."/>
            <person name="Kawachi M."/>
        </authorList>
    </citation>
    <scope>NUCLEOTIDE SEQUENCE</scope>
    <source>
        <strain evidence="4">NIES 2893</strain>
    </source>
</reference>
<dbReference type="InterPro" id="IPR001680">
    <property type="entry name" value="WD40_rpt"/>
</dbReference>
<dbReference type="InterPro" id="IPR036322">
    <property type="entry name" value="WD40_repeat_dom_sf"/>
</dbReference>
<feature type="compositionally biased region" description="Low complexity" evidence="2">
    <location>
        <begin position="293"/>
        <end position="305"/>
    </location>
</feature>
<comment type="similarity">
    <text evidence="1">Belongs to the inositol polyphosphate 5-phosphatase family.</text>
</comment>
<dbReference type="Pfam" id="PF22669">
    <property type="entry name" value="Exo_endo_phos2"/>
    <property type="match status" value="1"/>
</dbReference>
<dbReference type="PANTHER" id="PTHR11200">
    <property type="entry name" value="INOSITOL 5-PHOSPHATASE"/>
    <property type="match status" value="1"/>
</dbReference>
<feature type="compositionally biased region" description="Low complexity" evidence="2">
    <location>
        <begin position="336"/>
        <end position="346"/>
    </location>
</feature>
<organism evidence="4 5">
    <name type="scientific">Pycnococcus provasolii</name>
    <dbReference type="NCBI Taxonomy" id="41880"/>
    <lineage>
        <taxon>Eukaryota</taxon>
        <taxon>Viridiplantae</taxon>
        <taxon>Chlorophyta</taxon>
        <taxon>Pseudoscourfieldiophyceae</taxon>
        <taxon>Pseudoscourfieldiales</taxon>
        <taxon>Pycnococcaceae</taxon>
        <taxon>Pycnococcus</taxon>
    </lineage>
</organism>
<dbReference type="Gene3D" id="1.10.238.10">
    <property type="entry name" value="EF-hand"/>
    <property type="match status" value="1"/>
</dbReference>
<dbReference type="Proteomes" id="UP000660262">
    <property type="component" value="Unassembled WGS sequence"/>
</dbReference>
<feature type="domain" description="Inositol polyphosphate-related phosphatase" evidence="3">
    <location>
        <begin position="864"/>
        <end position="1347"/>
    </location>
</feature>
<feature type="compositionally biased region" description="Pro residues" evidence="2">
    <location>
        <begin position="101"/>
        <end position="112"/>
    </location>
</feature>
<protein>
    <recommendedName>
        <fullName evidence="3">Inositol polyphosphate-related phosphatase domain-containing protein</fullName>
    </recommendedName>
</protein>
<dbReference type="GO" id="GO:0004439">
    <property type="term" value="F:phosphatidylinositol-4,5-bisphosphate 5-phosphatase activity"/>
    <property type="evidence" value="ECO:0007669"/>
    <property type="project" value="TreeGrafter"/>
</dbReference>
<dbReference type="OrthoDB" id="1925875at2759"/>
<keyword evidence="5" id="KW-1185">Reference proteome</keyword>
<gene>
    <name evidence="4" type="ORF">PPROV_000427900</name>
</gene>
<dbReference type="PANTHER" id="PTHR11200:SF300">
    <property type="entry name" value="TYPE II INOSITOL 1,4,5-TRISPHOSPHATE 5-PHOSPHATASE"/>
    <property type="match status" value="1"/>
</dbReference>
<dbReference type="InterPro" id="IPR036691">
    <property type="entry name" value="Endo/exonu/phosph_ase_sf"/>
</dbReference>
<dbReference type="GO" id="GO:0046856">
    <property type="term" value="P:phosphatidylinositol dephosphorylation"/>
    <property type="evidence" value="ECO:0007669"/>
    <property type="project" value="InterPro"/>
</dbReference>
<feature type="compositionally biased region" description="Low complexity" evidence="2">
    <location>
        <begin position="1215"/>
        <end position="1224"/>
    </location>
</feature>
<evidence type="ECO:0000313" key="4">
    <source>
        <dbReference type="EMBL" id="GHP05529.1"/>
    </source>
</evidence>
<feature type="region of interest" description="Disordered" evidence="2">
    <location>
        <begin position="1195"/>
        <end position="1241"/>
    </location>
</feature>
<dbReference type="SMART" id="SM00320">
    <property type="entry name" value="WD40"/>
    <property type="match status" value="3"/>
</dbReference>
<proteinExistence type="inferred from homology"/>
<dbReference type="InterPro" id="IPR000300">
    <property type="entry name" value="IPPc"/>
</dbReference>
<comment type="caution">
    <text evidence="4">The sequence shown here is derived from an EMBL/GenBank/DDBJ whole genome shotgun (WGS) entry which is preliminary data.</text>
</comment>
<feature type="region of interest" description="Disordered" evidence="2">
    <location>
        <begin position="101"/>
        <end position="151"/>
    </location>
</feature>
<dbReference type="Gene3D" id="3.60.10.10">
    <property type="entry name" value="Endonuclease/exonuclease/phosphatase"/>
    <property type="match status" value="1"/>
</dbReference>
<evidence type="ECO:0000313" key="5">
    <source>
        <dbReference type="Proteomes" id="UP000660262"/>
    </source>
</evidence>
<sequence>MSAPWLTASYLSEVLRSCCGPVMGGGGVACVSSASFAALLRSTGLPPVSLARIWDAMLAHQSANTPHASASSDVVTREQVAVALQMVAACQAGMVLPGLLPPPHSSPIPPPTWTQQQASPVSTPTPTPTPQYVLPIAASPPQSQSPTKTPADPFAELAALSSPPKPQHASPPMTSMKVANLQQQLGQMHVGAASYVAPTAPIATPASNSFLSAEVLAAGEAAASSAVPARRTSNSDVPPQSCSFVEAAQSHVGANDAPLLDLGGLDTLDWNARNDSQPTATAIAHTAPPPYSPAAASPTSSSAAASLSSPSFLPSSFLTAPTPQTTPAHGAVLSPAGATSTTTATTRVDLEPLSALLRLSPMLPSHAINPKNAAAPPTMKLAYAGNGALFAFPPGHGGGTAAIHAVARSWPRLSELASSPPARVEAACSDDGDMAPSSLVQGSLGRSMAMVTSVCIDSREGFLWTGHDDGVVTAWHMGGTKPVPSAQTRVHNSRVTALCICHGVSGGGAYDQTYLVTGSSSGTLRRWGTRTFISTFAQSFGKLQLDASASTELQPTVHAEIRHAVHSGCDGDRCIAWFAGEFSISCWDVSRCRLLLKFGAASGPGADLSSPDAAWQAADGANDDAYFDGADEIAVGSSAGQSRGFAGALAQKIARSKLGKYAARGARGAVSSAVSGIAAVARATGAGSEMAGAAQAHQANLRARMRKRVAALCSGGKGGSAWIVYEGAYASLVGCDGRAILNTDDGPAGITHNDDHPMAGGALFQCACFVPGSGRQPDSLWVGTSAGRVRVYNASTGSLCTILIDGVGSGVIRSMACGPDVVAGLSSSGAVRVWGQQIVLNATRAAALRQALCTSPAVPFRARHTCRIFCGTWNVNERKPSLEHIVAWLRGGYTPNAALAAQPAYDLAVFGLQEIEMSTSTVAAASLMESVGGVATAPAEDEARGFARADALFPDVNSLGTVAQWWANQLREGLNAYTKAMNTSPGQSSSWTSNPVHGGGSGSISSGGYRLAACRALGPSAIFVFARIDVARFVGEVETCAVPCGGPGGMMANKGGVACRLTLYRRSIVFVNSHMAAHQDKVAERNAHYERIASQMHFHGTPQFESQSSDVGDPFTSEAPALQNLDGGAMWLGDFNYRVNHDYDRARELAIKGSLDELLSREQLAMEMQKGSAFRGFTEGPVRFRPTFKFDSCTYKEKKGKGDNSEGPTVRAHRTSTVSSTGSSRWDIEDDPSDANGNEKDPLVYDLSEKRRVPSWCDRVLFRGAIPEKSPTSSERGASAAVTGSVAEWVQFGVEDSKVNRDSSAKTLSETVQGSPVVEVYDGLTEICQSDHKPVLCVLNYTIESDSTRERFAAWYDEIVKSRR</sequence>
<feature type="compositionally biased region" description="Basic and acidic residues" evidence="2">
    <location>
        <begin position="1195"/>
        <end position="1204"/>
    </location>
</feature>
<feature type="compositionally biased region" description="Low complexity" evidence="2">
    <location>
        <begin position="137"/>
        <end position="146"/>
    </location>
</feature>
<feature type="region of interest" description="Disordered" evidence="2">
    <location>
        <begin position="281"/>
        <end position="305"/>
    </location>
</feature>
<evidence type="ECO:0000256" key="2">
    <source>
        <dbReference type="SAM" id="MobiDB-lite"/>
    </source>
</evidence>
<dbReference type="SMART" id="SM00128">
    <property type="entry name" value="IPPc"/>
    <property type="match status" value="1"/>
</dbReference>
<dbReference type="InterPro" id="IPR046985">
    <property type="entry name" value="IP5"/>
</dbReference>
<evidence type="ECO:0000259" key="3">
    <source>
        <dbReference type="SMART" id="SM00128"/>
    </source>
</evidence>
<accession>A0A830HJR2</accession>
<feature type="region of interest" description="Disordered" evidence="2">
    <location>
        <begin position="318"/>
        <end position="346"/>
    </location>
</feature>
<dbReference type="EMBL" id="BNJQ01000010">
    <property type="protein sequence ID" value="GHP05529.1"/>
    <property type="molecule type" value="Genomic_DNA"/>
</dbReference>
<dbReference type="SUPFAM" id="SSF50978">
    <property type="entry name" value="WD40 repeat-like"/>
    <property type="match status" value="1"/>
</dbReference>
<name>A0A830HJR2_9CHLO</name>
<dbReference type="InterPro" id="IPR015943">
    <property type="entry name" value="WD40/YVTN_repeat-like_dom_sf"/>
</dbReference>
<dbReference type="Gene3D" id="2.130.10.10">
    <property type="entry name" value="YVTN repeat-like/Quinoprotein amine dehydrogenase"/>
    <property type="match status" value="1"/>
</dbReference>
<evidence type="ECO:0000256" key="1">
    <source>
        <dbReference type="ARBA" id="ARBA00010768"/>
    </source>
</evidence>
<dbReference type="SUPFAM" id="SSF56219">
    <property type="entry name" value="DNase I-like"/>
    <property type="match status" value="1"/>
</dbReference>